<name>A0A5D4M5T2_9BACI</name>
<feature type="transmembrane region" description="Helical" evidence="1">
    <location>
        <begin position="95"/>
        <end position="117"/>
    </location>
</feature>
<dbReference type="NCBIfam" id="NF041644">
    <property type="entry name" value="CBO0543_fam"/>
    <property type="match status" value="1"/>
</dbReference>
<comment type="caution">
    <text evidence="2">The sequence shown here is derived from an EMBL/GenBank/DDBJ whole genome shotgun (WGS) entry which is preliminary data.</text>
</comment>
<dbReference type="EMBL" id="VTEG01000023">
    <property type="protein sequence ID" value="TYR96778.1"/>
    <property type="molecule type" value="Genomic_DNA"/>
</dbReference>
<sequence length="172" mass="20633">MHTLLFFLFLLAVIKWGDWKNWRDYYPTFLFFLVGDLLYQYLLYNKSMWLFQPSFDSSYLPNHTVISLIKMIIRYWATTLIFLGRLPENKSRRVLWIGLWVLIYFGIEVIAFEAGIITHHNGWNLLWSFYLDIVIFVVLSIHYKNPALAWILSLVNLIFLWNVFGLTIDILK</sequence>
<dbReference type="InterPro" id="IPR048147">
    <property type="entry name" value="CBO0543-like"/>
</dbReference>
<dbReference type="RefSeq" id="WP_148955006.1">
    <property type="nucleotide sequence ID" value="NZ_VTEG01000023.1"/>
</dbReference>
<evidence type="ECO:0000313" key="3">
    <source>
        <dbReference type="Proteomes" id="UP000325182"/>
    </source>
</evidence>
<protein>
    <submittedName>
        <fullName evidence="2">Uncharacterized protein</fullName>
    </submittedName>
</protein>
<proteinExistence type="predicted"/>
<dbReference type="Proteomes" id="UP000325182">
    <property type="component" value="Unassembled WGS sequence"/>
</dbReference>
<evidence type="ECO:0000313" key="2">
    <source>
        <dbReference type="EMBL" id="TYR96778.1"/>
    </source>
</evidence>
<keyword evidence="1" id="KW-0812">Transmembrane</keyword>
<gene>
    <name evidence="2" type="ORF">FZC84_20105</name>
</gene>
<keyword evidence="1" id="KW-0472">Membrane</keyword>
<keyword evidence="1" id="KW-1133">Transmembrane helix</keyword>
<feature type="transmembrane region" description="Helical" evidence="1">
    <location>
        <begin position="25"/>
        <end position="44"/>
    </location>
</feature>
<feature type="transmembrane region" description="Helical" evidence="1">
    <location>
        <begin position="149"/>
        <end position="171"/>
    </location>
</feature>
<feature type="transmembrane region" description="Helical" evidence="1">
    <location>
        <begin position="124"/>
        <end position="143"/>
    </location>
</feature>
<evidence type="ECO:0000256" key="1">
    <source>
        <dbReference type="SAM" id="Phobius"/>
    </source>
</evidence>
<dbReference type="AlphaFoldDB" id="A0A5D4M5T2"/>
<organism evidence="2 3">
    <name type="scientific">Rossellomorea vietnamensis</name>
    <dbReference type="NCBI Taxonomy" id="218284"/>
    <lineage>
        <taxon>Bacteria</taxon>
        <taxon>Bacillati</taxon>
        <taxon>Bacillota</taxon>
        <taxon>Bacilli</taxon>
        <taxon>Bacillales</taxon>
        <taxon>Bacillaceae</taxon>
        <taxon>Rossellomorea</taxon>
    </lineage>
</organism>
<accession>A0A5D4M5T2</accession>
<reference evidence="2 3" key="1">
    <citation type="submission" date="2019-08" db="EMBL/GenBank/DDBJ databases">
        <title>Bacillus genomes from the desert of Cuatro Cienegas, Coahuila.</title>
        <authorList>
            <person name="Olmedo-Alvarez G."/>
        </authorList>
    </citation>
    <scope>NUCLEOTIDE SEQUENCE [LARGE SCALE GENOMIC DNA]</scope>
    <source>
        <strain evidence="2 3">CH128b_4D</strain>
    </source>
</reference>
<feature type="transmembrane region" description="Helical" evidence="1">
    <location>
        <begin position="65"/>
        <end position="83"/>
    </location>
</feature>